<dbReference type="Proteomes" id="UP000616608">
    <property type="component" value="Unassembled WGS sequence"/>
</dbReference>
<dbReference type="InterPro" id="IPR029033">
    <property type="entry name" value="His_PPase_superfam"/>
</dbReference>
<dbReference type="PANTHER" id="PTHR48100:SF1">
    <property type="entry name" value="HISTIDINE PHOSPHATASE FAMILY PROTEIN-RELATED"/>
    <property type="match status" value="1"/>
</dbReference>
<dbReference type="InterPro" id="IPR013078">
    <property type="entry name" value="His_Pase_superF_clade-1"/>
</dbReference>
<dbReference type="GO" id="GO:0005737">
    <property type="term" value="C:cytoplasm"/>
    <property type="evidence" value="ECO:0007669"/>
    <property type="project" value="TreeGrafter"/>
</dbReference>
<dbReference type="InterPro" id="IPR050275">
    <property type="entry name" value="PGM_Phosphatase"/>
</dbReference>
<dbReference type="EMBL" id="BMJT01000011">
    <property type="protein sequence ID" value="GGG31585.1"/>
    <property type="molecule type" value="Genomic_DNA"/>
</dbReference>
<dbReference type="SUPFAM" id="SSF53254">
    <property type="entry name" value="Phosphoglycerate mutase-like"/>
    <property type="match status" value="1"/>
</dbReference>
<evidence type="ECO:0000313" key="1">
    <source>
        <dbReference type="EMBL" id="GGG31585.1"/>
    </source>
</evidence>
<dbReference type="Pfam" id="PF00300">
    <property type="entry name" value="His_Phos_1"/>
    <property type="match status" value="1"/>
</dbReference>
<dbReference type="GO" id="GO:0016791">
    <property type="term" value="F:phosphatase activity"/>
    <property type="evidence" value="ECO:0007669"/>
    <property type="project" value="TreeGrafter"/>
</dbReference>
<sequence>MACHTVRVYVMRHVKTAMNQQRQYMGWTDAPIIEEVEPLQWLPEHVVSSDLQRCIQTAHGYFPQTSLIIEPRLRELCFGDFEGKTYQDLQHNATYRQWIDDPHKHTPPNGEPFMAFTRRVLTSFVEHVANETVFVVHGGVMRAILAEFAPQQQDFWQYEATHDHYYVLAWDNIEQVKEGRRCKYLSVVPIVAKQHTSNNS</sequence>
<dbReference type="PANTHER" id="PTHR48100">
    <property type="entry name" value="BROAD-SPECIFICITY PHOSPHATASE YOR283W-RELATED"/>
    <property type="match status" value="1"/>
</dbReference>
<evidence type="ECO:0000313" key="2">
    <source>
        <dbReference type="Proteomes" id="UP000616608"/>
    </source>
</evidence>
<gene>
    <name evidence="1" type="ORF">GCM10007425_27760</name>
</gene>
<dbReference type="Gene3D" id="3.40.50.1240">
    <property type="entry name" value="Phosphoglycerate mutase-like"/>
    <property type="match status" value="1"/>
</dbReference>
<protein>
    <recommendedName>
        <fullName evidence="3">Histidine phosphatase family protein</fullName>
    </recommendedName>
</protein>
<comment type="caution">
    <text evidence="1">The sequence shown here is derived from an EMBL/GenBank/DDBJ whole genome shotgun (WGS) entry which is preliminary data.</text>
</comment>
<dbReference type="CDD" id="cd07067">
    <property type="entry name" value="HP_PGM_like"/>
    <property type="match status" value="1"/>
</dbReference>
<reference evidence="1" key="2">
    <citation type="submission" date="2020-09" db="EMBL/GenBank/DDBJ databases">
        <authorList>
            <person name="Sun Q."/>
            <person name="Zhou Y."/>
        </authorList>
    </citation>
    <scope>NUCLEOTIDE SEQUENCE</scope>
    <source>
        <strain evidence="1">CGMCC 1.15760</strain>
    </source>
</reference>
<reference evidence="1" key="1">
    <citation type="journal article" date="2014" name="Int. J. Syst. Evol. Microbiol.">
        <title>Complete genome sequence of Corynebacterium casei LMG S-19264T (=DSM 44701T), isolated from a smear-ripened cheese.</title>
        <authorList>
            <consortium name="US DOE Joint Genome Institute (JGI-PGF)"/>
            <person name="Walter F."/>
            <person name="Albersmeier A."/>
            <person name="Kalinowski J."/>
            <person name="Ruckert C."/>
        </authorList>
    </citation>
    <scope>NUCLEOTIDE SEQUENCE</scope>
    <source>
        <strain evidence="1">CGMCC 1.15760</strain>
    </source>
</reference>
<proteinExistence type="predicted"/>
<evidence type="ECO:0008006" key="3">
    <source>
        <dbReference type="Google" id="ProtNLM"/>
    </source>
</evidence>
<name>A0A917GA29_9BACI</name>
<dbReference type="SMART" id="SM00855">
    <property type="entry name" value="PGAM"/>
    <property type="match status" value="1"/>
</dbReference>
<accession>A0A917GA29</accession>
<organism evidence="1 2">
    <name type="scientific">Lysinibacillus alkalisoli</name>
    <dbReference type="NCBI Taxonomy" id="1911548"/>
    <lineage>
        <taxon>Bacteria</taxon>
        <taxon>Bacillati</taxon>
        <taxon>Bacillota</taxon>
        <taxon>Bacilli</taxon>
        <taxon>Bacillales</taxon>
        <taxon>Bacillaceae</taxon>
        <taxon>Lysinibacillus</taxon>
    </lineage>
</organism>
<keyword evidence="2" id="KW-1185">Reference proteome</keyword>
<dbReference type="AlphaFoldDB" id="A0A917GA29"/>
<dbReference type="RefSeq" id="WP_188615666.1">
    <property type="nucleotide sequence ID" value="NZ_BMJT01000011.1"/>
</dbReference>